<dbReference type="InterPro" id="IPR004527">
    <property type="entry name" value="Glu-tRNA-ligase_bac/mito"/>
</dbReference>
<dbReference type="InterPro" id="IPR033910">
    <property type="entry name" value="GluRS_core"/>
</dbReference>
<dbReference type="Proteomes" id="UP001152798">
    <property type="component" value="Chromosome 4"/>
</dbReference>
<keyword evidence="4 17" id="KW-0436">Ligase</keyword>
<dbReference type="GO" id="GO:0005739">
    <property type="term" value="C:mitochondrion"/>
    <property type="evidence" value="ECO:0007669"/>
    <property type="project" value="UniProtKB-SubCell"/>
</dbReference>
<evidence type="ECO:0000256" key="16">
    <source>
        <dbReference type="ARBA" id="ARBA00047689"/>
    </source>
</evidence>
<evidence type="ECO:0000256" key="5">
    <source>
        <dbReference type="ARBA" id="ARBA00022741"/>
    </source>
</evidence>
<dbReference type="Gene3D" id="1.10.10.350">
    <property type="match status" value="1"/>
</dbReference>
<dbReference type="PANTHER" id="PTHR43311">
    <property type="entry name" value="GLUTAMATE--TRNA LIGASE"/>
    <property type="match status" value="1"/>
</dbReference>
<comment type="subcellular location">
    <subcellularLocation>
        <location evidence="1">Mitochondrion</location>
    </subcellularLocation>
</comment>
<dbReference type="InterPro" id="IPR000924">
    <property type="entry name" value="Glu/Gln-tRNA-synth"/>
</dbReference>
<evidence type="ECO:0000256" key="11">
    <source>
        <dbReference type="ARBA" id="ARBA00044142"/>
    </source>
</evidence>
<keyword evidence="7 17" id="KW-0648">Protein biosynthesis</keyword>
<dbReference type="GO" id="GO:0006424">
    <property type="term" value="P:glutamyl-tRNA aminoacylation"/>
    <property type="evidence" value="ECO:0007669"/>
    <property type="project" value="InterPro"/>
</dbReference>
<comment type="catalytic activity">
    <reaction evidence="14">
        <text>tRNA(Glu) + L-glutamate + ATP = L-glutamyl-tRNA(Glu) + AMP + diphosphate</text>
        <dbReference type="Rhea" id="RHEA:23540"/>
        <dbReference type="Rhea" id="RHEA-COMP:9663"/>
        <dbReference type="Rhea" id="RHEA-COMP:9680"/>
        <dbReference type="ChEBI" id="CHEBI:29985"/>
        <dbReference type="ChEBI" id="CHEBI:30616"/>
        <dbReference type="ChEBI" id="CHEBI:33019"/>
        <dbReference type="ChEBI" id="CHEBI:78442"/>
        <dbReference type="ChEBI" id="CHEBI:78520"/>
        <dbReference type="ChEBI" id="CHEBI:456215"/>
        <dbReference type="EC" id="6.1.1.17"/>
    </reaction>
    <physiologicalReaction direction="left-to-right" evidence="14">
        <dbReference type="Rhea" id="RHEA:23541"/>
    </physiologicalReaction>
</comment>
<comment type="catalytic activity">
    <reaction evidence="15">
        <text>tRNA(Glx) + L-glutamate + ATP = L-glutamyl-tRNA(Glx) + AMP + diphosphate</text>
        <dbReference type="Rhea" id="RHEA:18397"/>
        <dbReference type="Rhea" id="RHEA-COMP:9713"/>
        <dbReference type="Rhea" id="RHEA-COMP:9716"/>
        <dbReference type="ChEBI" id="CHEBI:29985"/>
        <dbReference type="ChEBI" id="CHEBI:30616"/>
        <dbReference type="ChEBI" id="CHEBI:33019"/>
        <dbReference type="ChEBI" id="CHEBI:78442"/>
        <dbReference type="ChEBI" id="CHEBI:78520"/>
        <dbReference type="ChEBI" id="CHEBI:456215"/>
        <dbReference type="EC" id="6.1.1.24"/>
    </reaction>
    <physiologicalReaction direction="left-to-right" evidence="15">
        <dbReference type="Rhea" id="RHEA:18398"/>
    </physiologicalReaction>
</comment>
<dbReference type="InterPro" id="IPR020751">
    <property type="entry name" value="aa-tRNA-synth_I_codon-bd_sub2"/>
</dbReference>
<evidence type="ECO:0000256" key="10">
    <source>
        <dbReference type="ARBA" id="ARBA00044054"/>
    </source>
</evidence>
<keyword evidence="8 17" id="KW-0030">Aminoacyl-tRNA synthetase</keyword>
<evidence type="ECO:0000256" key="4">
    <source>
        <dbReference type="ARBA" id="ARBA00022598"/>
    </source>
</evidence>
<dbReference type="OrthoDB" id="428822at2759"/>
<evidence type="ECO:0000259" key="19">
    <source>
        <dbReference type="Pfam" id="PF19269"/>
    </source>
</evidence>
<accession>A0A9P0HBG4</accession>
<sequence>MKFIRNFSRDVRVRFAPSPTGHLHLGGLRTALYNFLFARSNKGKFILRIEDTDQTRCIPLAMEELERDLEWAGLKPDEGPSSGGKFGPYIQSQRSHLYKEFVDRLLKSGAAYCCFCTERRLELLRKDALRNRQVPKYDNRCRSLDKKEIIDKLNSGAEKCIRLKLVPSEPFNDLVYGTVQHEVMEMEGDPVIMKTDGWPTYHLANVVDDHLMNISHVIRGVEWLLSTNKHIMIYRALGYEPPRFVHLPLILNTDGTKLSKRQNDIAINSMRSKGVFPRALLNFVIQAGGGFPSNIDPNSSLEQLISKFDLGKVNTNSGKLPNDRLGEFNRLEITRQSKDEKEVTALVNEIKSIVADTFQSRFNSEDLDISDEHIKSVLLWSLPRIHYLNDLVSKNLEFLWIRPNFKNIKADFDPAILNKLENELVHIDFSKENIQHMLKLFSKENGIVFRDMMGFLRMSLSGLKQGPGVAEMMEILGKNSSLKRLESVKKSFMTVN</sequence>
<dbReference type="InterPro" id="IPR049940">
    <property type="entry name" value="GluQ/Sye"/>
</dbReference>
<comment type="catalytic activity">
    <reaction evidence="16">
        <text>tRNA(Gln) + L-glutamate + ATP = L-glutamyl-tRNA(Gln) + AMP + diphosphate</text>
        <dbReference type="Rhea" id="RHEA:64612"/>
        <dbReference type="Rhea" id="RHEA-COMP:9662"/>
        <dbReference type="Rhea" id="RHEA-COMP:9684"/>
        <dbReference type="ChEBI" id="CHEBI:29985"/>
        <dbReference type="ChEBI" id="CHEBI:30616"/>
        <dbReference type="ChEBI" id="CHEBI:33019"/>
        <dbReference type="ChEBI" id="CHEBI:78442"/>
        <dbReference type="ChEBI" id="CHEBI:78520"/>
        <dbReference type="ChEBI" id="CHEBI:456215"/>
    </reaction>
    <physiologicalReaction direction="left-to-right" evidence="16">
        <dbReference type="Rhea" id="RHEA:64613"/>
    </physiologicalReaction>
</comment>
<dbReference type="FunFam" id="3.40.50.620:FF:000045">
    <property type="entry name" value="Glutamate--tRNA ligase, mitochondrial"/>
    <property type="match status" value="1"/>
</dbReference>
<evidence type="ECO:0000256" key="2">
    <source>
        <dbReference type="ARBA" id="ARBA00007894"/>
    </source>
</evidence>
<dbReference type="HAMAP" id="MF_00022">
    <property type="entry name" value="Glu_tRNA_synth_type1"/>
    <property type="match status" value="1"/>
</dbReference>
<dbReference type="GO" id="GO:0008270">
    <property type="term" value="F:zinc ion binding"/>
    <property type="evidence" value="ECO:0007669"/>
    <property type="project" value="InterPro"/>
</dbReference>
<evidence type="ECO:0000256" key="17">
    <source>
        <dbReference type="RuleBase" id="RU363037"/>
    </source>
</evidence>
<organism evidence="20 21">
    <name type="scientific">Nezara viridula</name>
    <name type="common">Southern green stink bug</name>
    <name type="synonym">Cimex viridulus</name>
    <dbReference type="NCBI Taxonomy" id="85310"/>
    <lineage>
        <taxon>Eukaryota</taxon>
        <taxon>Metazoa</taxon>
        <taxon>Ecdysozoa</taxon>
        <taxon>Arthropoda</taxon>
        <taxon>Hexapoda</taxon>
        <taxon>Insecta</taxon>
        <taxon>Pterygota</taxon>
        <taxon>Neoptera</taxon>
        <taxon>Paraneoptera</taxon>
        <taxon>Hemiptera</taxon>
        <taxon>Heteroptera</taxon>
        <taxon>Panheteroptera</taxon>
        <taxon>Pentatomomorpha</taxon>
        <taxon>Pentatomoidea</taxon>
        <taxon>Pentatomidae</taxon>
        <taxon>Pentatominae</taxon>
        <taxon>Nezara</taxon>
    </lineage>
</organism>
<dbReference type="NCBIfam" id="TIGR00464">
    <property type="entry name" value="gltX_bact"/>
    <property type="match status" value="1"/>
</dbReference>
<dbReference type="SUPFAM" id="SSF48163">
    <property type="entry name" value="An anticodon-binding domain of class I aminoacyl-tRNA synthetases"/>
    <property type="match status" value="1"/>
</dbReference>
<evidence type="ECO:0000256" key="1">
    <source>
        <dbReference type="ARBA" id="ARBA00004173"/>
    </source>
</evidence>
<dbReference type="CDD" id="cd00808">
    <property type="entry name" value="GluRS_core"/>
    <property type="match status" value="1"/>
</dbReference>
<evidence type="ECO:0000256" key="15">
    <source>
        <dbReference type="ARBA" id="ARBA00047479"/>
    </source>
</evidence>
<dbReference type="InterPro" id="IPR045462">
    <property type="entry name" value="aa-tRNA-synth_I_cd-bd"/>
</dbReference>
<dbReference type="GO" id="GO:0050561">
    <property type="term" value="F:glutamate-tRNA(Gln) ligase activity"/>
    <property type="evidence" value="ECO:0007669"/>
    <property type="project" value="UniProtKB-EC"/>
</dbReference>
<evidence type="ECO:0000256" key="9">
    <source>
        <dbReference type="ARBA" id="ARBA00030865"/>
    </source>
</evidence>
<evidence type="ECO:0000259" key="18">
    <source>
        <dbReference type="Pfam" id="PF00749"/>
    </source>
</evidence>
<dbReference type="EC" id="6.1.1.17" evidence="3"/>
<evidence type="ECO:0000313" key="20">
    <source>
        <dbReference type="EMBL" id="CAH1398900.1"/>
    </source>
</evidence>
<dbReference type="InterPro" id="IPR001412">
    <property type="entry name" value="aa-tRNA-synth_I_CS"/>
</dbReference>
<keyword evidence="6 17" id="KW-0067">ATP-binding</keyword>
<evidence type="ECO:0000256" key="8">
    <source>
        <dbReference type="ARBA" id="ARBA00023146"/>
    </source>
</evidence>
<dbReference type="Pfam" id="PF19269">
    <property type="entry name" value="Anticodon_2"/>
    <property type="match status" value="1"/>
</dbReference>
<dbReference type="PANTHER" id="PTHR43311:SF2">
    <property type="entry name" value="GLUTAMATE--TRNA LIGASE, MITOCHONDRIAL-RELATED"/>
    <property type="match status" value="1"/>
</dbReference>
<evidence type="ECO:0000256" key="14">
    <source>
        <dbReference type="ARBA" id="ARBA00047366"/>
    </source>
</evidence>
<dbReference type="PRINTS" id="PR00987">
    <property type="entry name" value="TRNASYNTHGLU"/>
</dbReference>
<dbReference type="EMBL" id="OV725080">
    <property type="protein sequence ID" value="CAH1398900.1"/>
    <property type="molecule type" value="Genomic_DNA"/>
</dbReference>
<evidence type="ECO:0000256" key="6">
    <source>
        <dbReference type="ARBA" id="ARBA00022840"/>
    </source>
</evidence>
<evidence type="ECO:0000256" key="7">
    <source>
        <dbReference type="ARBA" id="ARBA00022917"/>
    </source>
</evidence>
<keyword evidence="21" id="KW-1185">Reference proteome</keyword>
<dbReference type="GO" id="GO:0004818">
    <property type="term" value="F:glutamate-tRNA ligase activity"/>
    <property type="evidence" value="ECO:0007669"/>
    <property type="project" value="UniProtKB-EC"/>
</dbReference>
<dbReference type="Gene3D" id="3.40.50.620">
    <property type="entry name" value="HUPs"/>
    <property type="match status" value="1"/>
</dbReference>
<dbReference type="InterPro" id="IPR014729">
    <property type="entry name" value="Rossmann-like_a/b/a_fold"/>
</dbReference>
<dbReference type="InterPro" id="IPR008925">
    <property type="entry name" value="aa_tRNA-synth_I_cd-bd_sf"/>
</dbReference>
<evidence type="ECO:0000256" key="12">
    <source>
        <dbReference type="ARBA" id="ARBA00044251"/>
    </source>
</evidence>
<feature type="domain" description="Glutamyl/glutaminyl-tRNA synthetase class Ib catalytic" evidence="18">
    <location>
        <begin position="11"/>
        <end position="289"/>
    </location>
</feature>
<dbReference type="AlphaFoldDB" id="A0A9P0HBG4"/>
<evidence type="ECO:0000256" key="3">
    <source>
        <dbReference type="ARBA" id="ARBA00012835"/>
    </source>
</evidence>
<dbReference type="GO" id="GO:0005524">
    <property type="term" value="F:ATP binding"/>
    <property type="evidence" value="ECO:0007669"/>
    <property type="project" value="UniProtKB-KW"/>
</dbReference>
<keyword evidence="5 17" id="KW-0547">Nucleotide-binding</keyword>
<proteinExistence type="inferred from homology"/>
<reference evidence="20" key="1">
    <citation type="submission" date="2022-01" db="EMBL/GenBank/DDBJ databases">
        <authorList>
            <person name="King R."/>
        </authorList>
    </citation>
    <scope>NUCLEOTIDE SEQUENCE</scope>
</reference>
<dbReference type="PROSITE" id="PS00178">
    <property type="entry name" value="AA_TRNA_LIGASE_I"/>
    <property type="match status" value="1"/>
</dbReference>
<feature type="domain" description="Aminoacyl-tRNA synthetase class I anticodon-binding" evidence="19">
    <location>
        <begin position="369"/>
        <end position="487"/>
    </location>
</feature>
<comment type="similarity">
    <text evidence="2">Belongs to the class-I aminoacyl-tRNA synthetase family. Glutamate--tRNA ligase type 1 subfamily.</text>
</comment>
<evidence type="ECO:0000256" key="13">
    <source>
        <dbReference type="ARBA" id="ARBA00044313"/>
    </source>
</evidence>
<name>A0A9P0HBG4_NEZVI</name>
<protein>
    <recommendedName>
        <fullName evidence="11">Nondiscriminating glutamyl-tRNA synthetase EARS2, mitochondrial</fullName>
        <ecNumber evidence="3">6.1.1.17</ecNumber>
        <ecNumber evidence="10">6.1.1.24</ecNumber>
    </recommendedName>
    <alternativeName>
        <fullName evidence="13">Glutamate--tRNA(Gln) ligase EARS2, mitochondrial</fullName>
    </alternativeName>
    <alternativeName>
        <fullName evidence="9">Glutamyl-tRNA synthetase</fullName>
    </alternativeName>
    <alternativeName>
        <fullName evidence="12">Mitochondrial glutamyl-tRNA synthetase</fullName>
    </alternativeName>
</protein>
<dbReference type="GO" id="GO:0000049">
    <property type="term" value="F:tRNA binding"/>
    <property type="evidence" value="ECO:0007669"/>
    <property type="project" value="InterPro"/>
</dbReference>
<dbReference type="InterPro" id="IPR020058">
    <property type="entry name" value="Glu/Gln-tRNA-synth_Ib_cat-dom"/>
</dbReference>
<dbReference type="Pfam" id="PF00749">
    <property type="entry name" value="tRNA-synt_1c"/>
    <property type="match status" value="1"/>
</dbReference>
<dbReference type="EC" id="6.1.1.24" evidence="10"/>
<gene>
    <name evidence="20" type="ORF">NEZAVI_LOCUS8460</name>
</gene>
<evidence type="ECO:0000313" key="21">
    <source>
        <dbReference type="Proteomes" id="UP001152798"/>
    </source>
</evidence>
<dbReference type="SUPFAM" id="SSF52374">
    <property type="entry name" value="Nucleotidylyl transferase"/>
    <property type="match status" value="1"/>
</dbReference>